<reference evidence="1 2" key="1">
    <citation type="submission" date="2023-08" db="EMBL/GenBank/DDBJ databases">
        <authorList>
            <person name="Sharma P."/>
            <person name="Verma V."/>
            <person name="Mohan M.K."/>
            <person name="Dubey A.K."/>
        </authorList>
    </citation>
    <scope>NUCLEOTIDE SEQUENCE [LARGE SCALE GENOMIC DNA]</scope>
    <source>
        <strain evidence="1 2">ADP4</strain>
    </source>
</reference>
<evidence type="ECO:0000313" key="1">
    <source>
        <dbReference type="EMBL" id="MEF3113093.1"/>
    </source>
</evidence>
<gene>
    <name evidence="1" type="ORF">RB636_07735</name>
</gene>
<organism evidence="1 2">
    <name type="scientific">Streptomyces chrestomyceticus</name>
    <dbReference type="NCBI Taxonomy" id="68185"/>
    <lineage>
        <taxon>Bacteria</taxon>
        <taxon>Bacillati</taxon>
        <taxon>Actinomycetota</taxon>
        <taxon>Actinomycetes</taxon>
        <taxon>Kitasatosporales</taxon>
        <taxon>Streptomycetaceae</taxon>
        <taxon>Streptomyces</taxon>
    </lineage>
</organism>
<protein>
    <submittedName>
        <fullName evidence="1">SUKH-4 family immunity protein</fullName>
    </submittedName>
</protein>
<dbReference type="InterPro" id="IPR025851">
    <property type="entry name" value="SUKH-4"/>
</dbReference>
<dbReference type="Proteomes" id="UP001348265">
    <property type="component" value="Unassembled WGS sequence"/>
</dbReference>
<comment type="caution">
    <text evidence="1">The sequence shown here is derived from an EMBL/GenBank/DDBJ whole genome shotgun (WGS) entry which is preliminary data.</text>
</comment>
<dbReference type="EMBL" id="JAVFKM010000003">
    <property type="protein sequence ID" value="MEF3113093.1"/>
    <property type="molecule type" value="Genomic_DNA"/>
</dbReference>
<evidence type="ECO:0000313" key="2">
    <source>
        <dbReference type="Proteomes" id="UP001348265"/>
    </source>
</evidence>
<keyword evidence="2" id="KW-1185">Reference proteome</keyword>
<sequence>MSATVRQESREGVGREDADREALLAAAMEPTAEWLESIFGAGSLWRPKADDLPERLEDEESRTFLTRVGFPSVHLDFIDFDSTDLVEDGPWEEDPDELFGNRYPDDDSPPKSYAYGMGDAMGYSLILLGDTGSVSLYDPNGWDHAAGYAGHVIDSLPLLASVLGLLTTYEARLAGDDEDDREAALREVRELIDRIEPVDGCRFLEAIFERLEDQ</sequence>
<accession>A0ABU7WQV4</accession>
<name>A0ABU7WQV4_9ACTN</name>
<proteinExistence type="predicted"/>
<dbReference type="Pfam" id="PF14435">
    <property type="entry name" value="SUKH-4"/>
    <property type="match status" value="1"/>
</dbReference>
<dbReference type="RefSeq" id="WP_331785838.1">
    <property type="nucleotide sequence ID" value="NZ_JAVFKM010000003.1"/>
</dbReference>